<feature type="non-terminal residue" evidence="2">
    <location>
        <position position="109"/>
    </location>
</feature>
<evidence type="ECO:0000256" key="1">
    <source>
        <dbReference type="SAM" id="MobiDB-lite"/>
    </source>
</evidence>
<evidence type="ECO:0000313" key="2">
    <source>
        <dbReference type="EMBL" id="KAK1892370.1"/>
    </source>
</evidence>
<feature type="region of interest" description="Disordered" evidence="1">
    <location>
        <begin position="30"/>
        <end position="51"/>
    </location>
</feature>
<comment type="caution">
    <text evidence="2">The sequence shown here is derived from an EMBL/GenBank/DDBJ whole genome shotgun (WGS) entry which is preliminary data.</text>
</comment>
<dbReference type="Proteomes" id="UP001228049">
    <property type="component" value="Unassembled WGS sequence"/>
</dbReference>
<reference evidence="2" key="1">
    <citation type="submission" date="2023-04" db="EMBL/GenBank/DDBJ databases">
        <title>Chromosome-level genome of Chaenocephalus aceratus.</title>
        <authorList>
            <person name="Park H."/>
        </authorList>
    </citation>
    <scope>NUCLEOTIDE SEQUENCE</scope>
    <source>
        <strain evidence="2">DE</strain>
        <tissue evidence="2">Muscle</tissue>
    </source>
</reference>
<keyword evidence="3" id="KW-1185">Reference proteome</keyword>
<accession>A0AAD9FB85</accession>
<dbReference type="AlphaFoldDB" id="A0AAD9FB85"/>
<feature type="non-terminal residue" evidence="2">
    <location>
        <position position="1"/>
    </location>
</feature>
<sequence>GPACVVTLDTPCVAASMTLGDKHLKPARSRLDGVLDGGTSLAPGPPQDFTPPHSPLSLQRFHSFSGGRRFQFRPDLGVFSNRFALHPVPPFRGRALLSCGVRARWQNVG</sequence>
<proteinExistence type="predicted"/>
<dbReference type="EMBL" id="JASDAP010000013">
    <property type="protein sequence ID" value="KAK1892370.1"/>
    <property type="molecule type" value="Genomic_DNA"/>
</dbReference>
<gene>
    <name evidence="2" type="ORF">KUDE01_007445</name>
</gene>
<name>A0AAD9FB85_DISEL</name>
<evidence type="ECO:0000313" key="3">
    <source>
        <dbReference type="Proteomes" id="UP001228049"/>
    </source>
</evidence>
<organism evidence="2 3">
    <name type="scientific">Dissostichus eleginoides</name>
    <name type="common">Patagonian toothfish</name>
    <name type="synonym">Dissostichus amissus</name>
    <dbReference type="NCBI Taxonomy" id="100907"/>
    <lineage>
        <taxon>Eukaryota</taxon>
        <taxon>Metazoa</taxon>
        <taxon>Chordata</taxon>
        <taxon>Craniata</taxon>
        <taxon>Vertebrata</taxon>
        <taxon>Euteleostomi</taxon>
        <taxon>Actinopterygii</taxon>
        <taxon>Neopterygii</taxon>
        <taxon>Teleostei</taxon>
        <taxon>Neoteleostei</taxon>
        <taxon>Acanthomorphata</taxon>
        <taxon>Eupercaria</taxon>
        <taxon>Perciformes</taxon>
        <taxon>Notothenioidei</taxon>
        <taxon>Nototheniidae</taxon>
        <taxon>Dissostichus</taxon>
    </lineage>
</organism>
<protein>
    <submittedName>
        <fullName evidence="2">Dual function macrocyclase-peptidase POPB</fullName>
    </submittedName>
</protein>